<feature type="region of interest" description="Disordered" evidence="1">
    <location>
        <begin position="1"/>
        <end position="37"/>
    </location>
</feature>
<dbReference type="AlphaFoldDB" id="A0A0A0BB33"/>
<dbReference type="STRING" id="1408250.Q760_13210"/>
<proteinExistence type="predicted"/>
<dbReference type="PANTHER" id="PTHR43465:SF2">
    <property type="entry name" value="DUF1680 DOMAIN PROTEIN (AFU_ORTHOLOGUE AFUA_1G08910)"/>
    <property type="match status" value="1"/>
</dbReference>
<dbReference type="Pfam" id="PF07944">
    <property type="entry name" value="Beta-AFase-like_GH127_cat"/>
    <property type="match status" value="1"/>
</dbReference>
<dbReference type="Pfam" id="PF20737">
    <property type="entry name" value="Glyco_hydro127C"/>
    <property type="match status" value="1"/>
</dbReference>
<dbReference type="SUPFAM" id="SSF48208">
    <property type="entry name" value="Six-hairpin glycosidases"/>
    <property type="match status" value="1"/>
</dbReference>
<protein>
    <recommendedName>
        <fullName evidence="7">Glycosyl hydrolase</fullName>
    </recommendedName>
</protein>
<gene>
    <name evidence="5" type="ORF">Q760_13210</name>
</gene>
<organism evidence="5 6">
    <name type="scientific">Cellulomonas cellasea DSM 20118</name>
    <dbReference type="NCBI Taxonomy" id="1408250"/>
    <lineage>
        <taxon>Bacteria</taxon>
        <taxon>Bacillati</taxon>
        <taxon>Actinomycetota</taxon>
        <taxon>Actinomycetes</taxon>
        <taxon>Micrococcales</taxon>
        <taxon>Cellulomonadaceae</taxon>
        <taxon>Cellulomonas</taxon>
    </lineage>
</organism>
<feature type="domain" description="Non-reducing end beta-L-arabinofuranosidase-like GH127 catalytic" evidence="2">
    <location>
        <begin position="62"/>
        <end position="444"/>
    </location>
</feature>
<feature type="compositionally biased region" description="Polar residues" evidence="1">
    <location>
        <begin position="1"/>
        <end position="10"/>
    </location>
</feature>
<dbReference type="InterPro" id="IPR008928">
    <property type="entry name" value="6-hairpin_glycosidase_sf"/>
</dbReference>
<dbReference type="InterPro" id="IPR049174">
    <property type="entry name" value="Beta-AFase-like"/>
</dbReference>
<dbReference type="PANTHER" id="PTHR43465">
    <property type="entry name" value="DUF1680 DOMAIN PROTEIN (AFU_ORTHOLOGUE AFUA_1G08910)"/>
    <property type="match status" value="1"/>
</dbReference>
<evidence type="ECO:0000256" key="1">
    <source>
        <dbReference type="SAM" id="MobiDB-lite"/>
    </source>
</evidence>
<sequence>MAAMTATQPSAPARSADPGAARAVLTQGAGPTAAAASPHVRLRPLPFAATVLSEEGELGRWQALNRSATLPHLVANLESSGALDNLRRVAGRHDGPFRGFNFADSDVHKSLEAIAWEAGRRPDGQDWEGFTRDVVELLAAAQDDDGYLDSHYQEPPAAPGESATRADRRWTDLRWGHELYVLGHLVQAAVARTRTTGRTDLLDVARRFADHAVRRFGPGGVDGYCGHPEVETALVELYRLTGERAYLDLAQRMVDARGSGLLGAGPFEPAYHQDHAPVRAVTEATGHAVRQLYLAAGVADLVAETGEQALLDALVRLWDSAQGTKAYVTGGLGARHKDESFGDAYELPPDRAYAETCAAIASLQWAWRMLLLTGEGRYADEMERTLHNAVAASTSVDGTHFFYSNPLQVRTGHDGSSEYSASTRLPWFACACCPPNLARLVASLHAYVATRDERGVQLHLYADGTVTLPADDGDVRLRVTSAYPWDGRVTVDVLEGDGELALRVPGWVLPGGAVLRVDGVELTVDVAAVHASGGYVRVAPGARRVELDLAMPPVAVRAHPRVDAVRGCVALRRGPVVFCLEQADLPAGVVLEDVRLAAGARLDVGPPDPAIGAPVTIEAEGVHVPAAAGMLAVVGAGEVPPAAGGAVGPDLGDPDAPLAPLRLRAVPYHRWANRDEGAMRVWVPVQGWAP</sequence>
<feature type="domain" description="Non-reducing end beta-L-arabinofuranosidase-like GH127 C-terminal" evidence="4">
    <location>
        <begin position="555"/>
        <end position="684"/>
    </location>
</feature>
<evidence type="ECO:0000259" key="2">
    <source>
        <dbReference type="Pfam" id="PF07944"/>
    </source>
</evidence>
<dbReference type="Proteomes" id="UP000029833">
    <property type="component" value="Unassembled WGS sequence"/>
</dbReference>
<evidence type="ECO:0000259" key="4">
    <source>
        <dbReference type="Pfam" id="PF20737"/>
    </source>
</evidence>
<dbReference type="GO" id="GO:0005975">
    <property type="term" value="P:carbohydrate metabolic process"/>
    <property type="evidence" value="ECO:0007669"/>
    <property type="project" value="InterPro"/>
</dbReference>
<dbReference type="InterPro" id="IPR049049">
    <property type="entry name" value="Beta-AFase-like_GH127_C"/>
</dbReference>
<dbReference type="InterPro" id="IPR049046">
    <property type="entry name" value="Beta-AFase-like_GH127_middle"/>
</dbReference>
<accession>A0A0A0BB33</accession>
<name>A0A0A0BB33_9CELL</name>
<keyword evidence="6" id="KW-1185">Reference proteome</keyword>
<comment type="caution">
    <text evidence="5">The sequence shown here is derived from an EMBL/GenBank/DDBJ whole genome shotgun (WGS) entry which is preliminary data.</text>
</comment>
<evidence type="ECO:0000313" key="6">
    <source>
        <dbReference type="Proteomes" id="UP000029833"/>
    </source>
</evidence>
<evidence type="ECO:0008006" key="7">
    <source>
        <dbReference type="Google" id="ProtNLM"/>
    </source>
</evidence>
<reference evidence="5 6" key="1">
    <citation type="submission" date="2013-10" db="EMBL/GenBank/DDBJ databases">
        <authorList>
            <person name="Wang G."/>
            <person name="Zhuang W."/>
        </authorList>
    </citation>
    <scope>NUCLEOTIDE SEQUENCE [LARGE SCALE GENOMIC DNA]</scope>
    <source>
        <strain evidence="5 6">DSM 20118</strain>
    </source>
</reference>
<feature type="domain" description="Non-reducing end beta-L-arabinofuranosidase-like GH127 middle" evidence="3">
    <location>
        <begin position="456"/>
        <end position="551"/>
    </location>
</feature>
<dbReference type="Pfam" id="PF20736">
    <property type="entry name" value="Glyco_hydro127M"/>
    <property type="match status" value="1"/>
</dbReference>
<dbReference type="EMBL" id="AXNT01000046">
    <property type="protein sequence ID" value="KGM02486.1"/>
    <property type="molecule type" value="Genomic_DNA"/>
</dbReference>
<evidence type="ECO:0000313" key="5">
    <source>
        <dbReference type="EMBL" id="KGM02486.1"/>
    </source>
</evidence>
<dbReference type="InterPro" id="IPR012878">
    <property type="entry name" value="Beta-AFase-like_GH127_cat"/>
</dbReference>
<evidence type="ECO:0000259" key="3">
    <source>
        <dbReference type="Pfam" id="PF20736"/>
    </source>
</evidence>